<dbReference type="AlphaFoldDB" id="A0A151SPB0"/>
<name>A0A151SPB0_CAJCA</name>
<reference evidence="1 2" key="1">
    <citation type="journal article" date="2012" name="Nat. Biotechnol.">
        <title>Draft genome sequence of pigeonpea (Cajanus cajan), an orphan legume crop of resource-poor farmers.</title>
        <authorList>
            <person name="Varshney R.K."/>
            <person name="Chen W."/>
            <person name="Li Y."/>
            <person name="Bharti A.K."/>
            <person name="Saxena R.K."/>
            <person name="Schlueter J.A."/>
            <person name="Donoghue M.T."/>
            <person name="Azam S."/>
            <person name="Fan G."/>
            <person name="Whaley A.M."/>
            <person name="Farmer A.D."/>
            <person name="Sheridan J."/>
            <person name="Iwata A."/>
            <person name="Tuteja R."/>
            <person name="Penmetsa R.V."/>
            <person name="Wu W."/>
            <person name="Upadhyaya H.D."/>
            <person name="Yang S.P."/>
            <person name="Shah T."/>
            <person name="Saxena K.B."/>
            <person name="Michael T."/>
            <person name="McCombie W.R."/>
            <person name="Yang B."/>
            <person name="Zhang G."/>
            <person name="Yang H."/>
            <person name="Wang J."/>
            <person name="Spillane C."/>
            <person name="Cook D.R."/>
            <person name="May G.D."/>
            <person name="Xu X."/>
            <person name="Jackson S.A."/>
        </authorList>
    </citation>
    <scope>NUCLEOTIDE SEQUENCE [LARGE SCALE GENOMIC DNA]</scope>
    <source>
        <strain evidence="2">cv. Asha</strain>
    </source>
</reference>
<evidence type="ECO:0000313" key="2">
    <source>
        <dbReference type="Proteomes" id="UP000075243"/>
    </source>
</evidence>
<dbReference type="EMBL" id="CM003613">
    <property type="protein sequence ID" value="KYP56666.1"/>
    <property type="molecule type" value="Genomic_DNA"/>
</dbReference>
<organism evidence="1 2">
    <name type="scientific">Cajanus cajan</name>
    <name type="common">Pigeon pea</name>
    <name type="synonym">Cajanus indicus</name>
    <dbReference type="NCBI Taxonomy" id="3821"/>
    <lineage>
        <taxon>Eukaryota</taxon>
        <taxon>Viridiplantae</taxon>
        <taxon>Streptophyta</taxon>
        <taxon>Embryophyta</taxon>
        <taxon>Tracheophyta</taxon>
        <taxon>Spermatophyta</taxon>
        <taxon>Magnoliopsida</taxon>
        <taxon>eudicotyledons</taxon>
        <taxon>Gunneridae</taxon>
        <taxon>Pentapetalae</taxon>
        <taxon>rosids</taxon>
        <taxon>fabids</taxon>
        <taxon>Fabales</taxon>
        <taxon>Fabaceae</taxon>
        <taxon>Papilionoideae</taxon>
        <taxon>50 kb inversion clade</taxon>
        <taxon>NPAAA clade</taxon>
        <taxon>indigoferoid/millettioid clade</taxon>
        <taxon>Phaseoleae</taxon>
        <taxon>Cajanus</taxon>
    </lineage>
</organism>
<protein>
    <submittedName>
        <fullName evidence="1">Uncharacterized protein</fullName>
    </submittedName>
</protein>
<dbReference type="Proteomes" id="UP000075243">
    <property type="component" value="Chromosome 11"/>
</dbReference>
<gene>
    <name evidence="1" type="ORF">KK1_002910</name>
</gene>
<accession>A0A151SPB0</accession>
<proteinExistence type="predicted"/>
<evidence type="ECO:0000313" key="1">
    <source>
        <dbReference type="EMBL" id="KYP56666.1"/>
    </source>
</evidence>
<dbReference type="Gramene" id="C.cajan_02843.t">
    <property type="protein sequence ID" value="C.cajan_02843.t"/>
    <property type="gene ID" value="C.cajan_02843"/>
</dbReference>
<keyword evidence="2" id="KW-1185">Reference proteome</keyword>
<sequence>MIVGSLCIVGSNCQLILSKASNLFLELENAWCIIFKEKILKIFPNFMSSIIKNNIVCNIRGQ</sequence>